<evidence type="ECO:0000313" key="3">
    <source>
        <dbReference type="Proteomes" id="UP001141552"/>
    </source>
</evidence>
<sequence>VTAPPPTSAVYSSATPPNNKRPQTHQFVELLFTTVISFLCLSSSSSFAPVSCCPTAKLPFLAFSTNPRRFLRIPVMSLAKPSSPDHGHRHSRHQFATPQCLSHRLKCRLPSDSFAAWDVKPGIKNVHNLWLELAEGETSLLADTTPPIRSINARILGPNDTVLVESRQE</sequence>
<accession>A0A9Q0GIN3</accession>
<gene>
    <name evidence="2" type="ORF">Tsubulata_022560</name>
</gene>
<comment type="caution">
    <text evidence="2">The sequence shown here is derived from an EMBL/GenBank/DDBJ whole genome shotgun (WGS) entry which is preliminary data.</text>
</comment>
<feature type="region of interest" description="Disordered" evidence="1">
    <location>
        <begin position="1"/>
        <end position="22"/>
    </location>
</feature>
<dbReference type="EMBL" id="JAKUCV010000312">
    <property type="protein sequence ID" value="KAJ4850481.1"/>
    <property type="molecule type" value="Genomic_DNA"/>
</dbReference>
<dbReference type="OrthoDB" id="433924at2759"/>
<dbReference type="PANTHER" id="PTHR36395:SF1">
    <property type="entry name" value="RING-H2 ZINC FINGER PROTEIN"/>
    <property type="match status" value="1"/>
</dbReference>
<dbReference type="AlphaFoldDB" id="A0A9Q0GIN3"/>
<feature type="non-terminal residue" evidence="2">
    <location>
        <position position="1"/>
    </location>
</feature>
<dbReference type="Proteomes" id="UP001141552">
    <property type="component" value="Unassembled WGS sequence"/>
</dbReference>
<proteinExistence type="predicted"/>
<name>A0A9Q0GIN3_9ROSI</name>
<reference evidence="2" key="2">
    <citation type="journal article" date="2023" name="Plants (Basel)">
        <title>Annotation of the Turnera subulata (Passifloraceae) Draft Genome Reveals the S-Locus Evolved after the Divergence of Turneroideae from Passifloroideae in a Stepwise Manner.</title>
        <authorList>
            <person name="Henning P.M."/>
            <person name="Roalson E.H."/>
            <person name="Mir W."/>
            <person name="McCubbin A.G."/>
            <person name="Shore J.S."/>
        </authorList>
    </citation>
    <scope>NUCLEOTIDE SEQUENCE</scope>
    <source>
        <strain evidence="2">F60SS</strain>
    </source>
</reference>
<feature type="compositionally biased region" description="Polar residues" evidence="1">
    <location>
        <begin position="9"/>
        <end position="22"/>
    </location>
</feature>
<keyword evidence="3" id="KW-1185">Reference proteome</keyword>
<dbReference type="PANTHER" id="PTHR36395">
    <property type="entry name" value="RING-H2 ZINC FINGER PROTEIN"/>
    <property type="match status" value="1"/>
</dbReference>
<evidence type="ECO:0000256" key="1">
    <source>
        <dbReference type="SAM" id="MobiDB-lite"/>
    </source>
</evidence>
<protein>
    <submittedName>
        <fullName evidence="2">Uncharacterized protein</fullName>
    </submittedName>
</protein>
<organism evidence="2 3">
    <name type="scientific">Turnera subulata</name>
    <dbReference type="NCBI Taxonomy" id="218843"/>
    <lineage>
        <taxon>Eukaryota</taxon>
        <taxon>Viridiplantae</taxon>
        <taxon>Streptophyta</taxon>
        <taxon>Embryophyta</taxon>
        <taxon>Tracheophyta</taxon>
        <taxon>Spermatophyta</taxon>
        <taxon>Magnoliopsida</taxon>
        <taxon>eudicotyledons</taxon>
        <taxon>Gunneridae</taxon>
        <taxon>Pentapetalae</taxon>
        <taxon>rosids</taxon>
        <taxon>fabids</taxon>
        <taxon>Malpighiales</taxon>
        <taxon>Passifloraceae</taxon>
        <taxon>Turnera</taxon>
    </lineage>
</organism>
<reference evidence="2" key="1">
    <citation type="submission" date="2022-02" db="EMBL/GenBank/DDBJ databases">
        <authorList>
            <person name="Henning P.M."/>
            <person name="McCubbin A.G."/>
            <person name="Shore J.S."/>
        </authorList>
    </citation>
    <scope>NUCLEOTIDE SEQUENCE</scope>
    <source>
        <strain evidence="2">F60SS</strain>
        <tissue evidence="2">Leaves</tissue>
    </source>
</reference>
<evidence type="ECO:0000313" key="2">
    <source>
        <dbReference type="EMBL" id="KAJ4850481.1"/>
    </source>
</evidence>